<gene>
    <name evidence="6" type="ORF">CUN67_29455</name>
</gene>
<dbReference type="NCBIfam" id="TIGR03239">
    <property type="entry name" value="GarL"/>
    <property type="match status" value="1"/>
</dbReference>
<dbReference type="SUPFAM" id="SSF51621">
    <property type="entry name" value="Phosphoenolpyruvate/pyruvate domain"/>
    <property type="match status" value="1"/>
</dbReference>
<name>A0A6B9GB13_PANCY</name>
<evidence type="ECO:0000313" key="7">
    <source>
        <dbReference type="Proteomes" id="UP000502005"/>
    </source>
</evidence>
<reference evidence="6 7" key="1">
    <citation type="submission" date="2017-11" db="EMBL/GenBank/DDBJ databases">
        <title>Genome sequence of Pantoea cypripedii NE1.</title>
        <authorList>
            <person name="Nascimento F.X."/>
        </authorList>
    </citation>
    <scope>NUCLEOTIDE SEQUENCE [LARGE SCALE GENOMIC DNA]</scope>
    <source>
        <strain evidence="6 7">NE1</strain>
        <plasmid evidence="7">pne1b</plasmid>
    </source>
</reference>
<keyword evidence="3" id="KW-0456">Lyase</keyword>
<dbReference type="PANTHER" id="PTHR30502">
    <property type="entry name" value="2-KETO-3-DEOXY-L-RHAMNONATE ALDOLASE"/>
    <property type="match status" value="1"/>
</dbReference>
<geneLocation type="plasmid" evidence="7">
    <name>pne1b</name>
</geneLocation>
<feature type="domain" description="HpcH/HpaI aldolase/citrate lyase" evidence="5">
    <location>
        <begin position="21"/>
        <end position="244"/>
    </location>
</feature>
<dbReference type="PANTHER" id="PTHR30502:SF4">
    <property type="entry name" value="5-KETO-4-DEOXY-D-GLUCARATE ALDOLASE"/>
    <property type="match status" value="1"/>
</dbReference>
<dbReference type="InterPro" id="IPR040442">
    <property type="entry name" value="Pyrv_kinase-like_dom_sf"/>
</dbReference>
<dbReference type="GO" id="GO:0019394">
    <property type="term" value="P:glucarate catabolic process"/>
    <property type="evidence" value="ECO:0007669"/>
    <property type="project" value="InterPro"/>
</dbReference>
<dbReference type="EMBL" id="CP024770">
    <property type="protein sequence ID" value="QGY33053.1"/>
    <property type="molecule type" value="Genomic_DNA"/>
</dbReference>
<dbReference type="InterPro" id="IPR050251">
    <property type="entry name" value="HpcH-HpaI_aldolase"/>
</dbReference>
<keyword evidence="1" id="KW-0479">Metal-binding</keyword>
<dbReference type="InterPro" id="IPR005000">
    <property type="entry name" value="Aldolase/citrate-lyase_domain"/>
</dbReference>
<dbReference type="InterPro" id="IPR017648">
    <property type="entry name" value="GarL"/>
</dbReference>
<evidence type="ECO:0000256" key="1">
    <source>
        <dbReference type="ARBA" id="ARBA00022723"/>
    </source>
</evidence>
<dbReference type="GO" id="GO:0005737">
    <property type="term" value="C:cytoplasm"/>
    <property type="evidence" value="ECO:0007669"/>
    <property type="project" value="UniProtKB-ARBA"/>
</dbReference>
<dbReference type="GO" id="GO:0008672">
    <property type="term" value="F:2-dehydro-3-deoxyglucarate aldolase activity"/>
    <property type="evidence" value="ECO:0007669"/>
    <property type="project" value="InterPro"/>
</dbReference>
<evidence type="ECO:0000259" key="5">
    <source>
        <dbReference type="Pfam" id="PF03328"/>
    </source>
</evidence>
<sequence length="259" mass="28439">MERPVLPNIFRSCLRNGDLLTGCWCGLSNPITTEILGLAGFDWLLIDGEHSPNDIPSFVTQLMALKDTSSAAVVRPPSNDPVSIKRLLDIGFYNFMVPFVETAEEATLAVKSTRYPPEGIRGVSVSHRSNRYGAEADYFKQINHNISVMIQIESTAGISNIDEICQVEGVDAIFIGPSDLAAALGYLGQPDNLHVQQTIRHLIERCQHHRVAVGILAPIAEDARRYINWGVTAVAVGSDVGIFRGATQALINRYRQENP</sequence>
<dbReference type="FunFam" id="3.20.20.60:FF:000004">
    <property type="entry name" value="5-keto-4-deoxy-D-glucarate aldolase"/>
    <property type="match status" value="1"/>
</dbReference>
<dbReference type="GO" id="GO:0046872">
    <property type="term" value="F:metal ion binding"/>
    <property type="evidence" value="ECO:0007669"/>
    <property type="project" value="UniProtKB-KW"/>
</dbReference>
<accession>A0A6B9GB13</accession>
<keyword evidence="2" id="KW-0460">Magnesium</keyword>
<comment type="catalytic activity">
    <reaction evidence="4">
        <text>D-glyceraldehyde + pyruvate = 2-dehydro-3-deoxy-L-galactonate</text>
        <dbReference type="Rhea" id="RHEA:80055"/>
        <dbReference type="ChEBI" id="CHEBI:15361"/>
        <dbReference type="ChEBI" id="CHEBI:17378"/>
        <dbReference type="ChEBI" id="CHEBI:75545"/>
    </reaction>
</comment>
<dbReference type="InterPro" id="IPR015813">
    <property type="entry name" value="Pyrv/PenolPyrv_kinase-like_dom"/>
</dbReference>
<proteinExistence type="predicted"/>
<evidence type="ECO:0000313" key="6">
    <source>
        <dbReference type="EMBL" id="QGY33053.1"/>
    </source>
</evidence>
<dbReference type="AlphaFoldDB" id="A0A6B9GB13"/>
<dbReference type="Pfam" id="PF03328">
    <property type="entry name" value="HpcH_HpaI"/>
    <property type="match status" value="1"/>
</dbReference>
<dbReference type="NCBIfam" id="NF007849">
    <property type="entry name" value="PRK10558.1"/>
    <property type="match status" value="1"/>
</dbReference>
<organism evidence="6 7">
    <name type="scientific">Pantoea cypripedii</name>
    <name type="common">Pectobacterium cypripedii</name>
    <name type="synonym">Erwinia cypripedii</name>
    <dbReference type="NCBI Taxonomy" id="55209"/>
    <lineage>
        <taxon>Bacteria</taxon>
        <taxon>Pseudomonadati</taxon>
        <taxon>Pseudomonadota</taxon>
        <taxon>Gammaproteobacteria</taxon>
        <taxon>Enterobacterales</taxon>
        <taxon>Erwiniaceae</taxon>
        <taxon>Pantoea</taxon>
    </lineage>
</organism>
<evidence type="ECO:0000256" key="2">
    <source>
        <dbReference type="ARBA" id="ARBA00022842"/>
    </source>
</evidence>
<dbReference type="Proteomes" id="UP000502005">
    <property type="component" value="Plasmid pNE1B"/>
</dbReference>
<keyword evidence="6" id="KW-0614">Plasmid</keyword>
<evidence type="ECO:0000256" key="4">
    <source>
        <dbReference type="ARBA" id="ARBA00045074"/>
    </source>
</evidence>
<dbReference type="RefSeq" id="WP_208719114.1">
    <property type="nucleotide sequence ID" value="NZ_CP024770.1"/>
</dbReference>
<evidence type="ECO:0000256" key="3">
    <source>
        <dbReference type="ARBA" id="ARBA00023239"/>
    </source>
</evidence>
<dbReference type="Gene3D" id="3.20.20.60">
    <property type="entry name" value="Phosphoenolpyruvate-binding domains"/>
    <property type="match status" value="1"/>
</dbReference>
<protein>
    <submittedName>
        <fullName evidence="6">2-dehydro-3-deoxyglucarate aldolase</fullName>
    </submittedName>
</protein>